<dbReference type="SUPFAM" id="SSF50891">
    <property type="entry name" value="Cyclophilin-like"/>
    <property type="match status" value="1"/>
</dbReference>
<evidence type="ECO:0000256" key="1">
    <source>
        <dbReference type="ARBA" id="ARBA00022741"/>
    </source>
</evidence>
<dbReference type="SMART" id="SM00797">
    <property type="entry name" value="AHS2"/>
    <property type="match status" value="1"/>
</dbReference>
<name>A0A537K2D1_9BACT</name>
<keyword evidence="2" id="KW-0378">Hydrolase</keyword>
<dbReference type="GO" id="GO:0016787">
    <property type="term" value="F:hydrolase activity"/>
    <property type="evidence" value="ECO:0007669"/>
    <property type="project" value="UniProtKB-KW"/>
</dbReference>
<dbReference type="GO" id="GO:0005524">
    <property type="term" value="F:ATP binding"/>
    <property type="evidence" value="ECO:0007669"/>
    <property type="project" value="UniProtKB-KW"/>
</dbReference>
<dbReference type="PANTHER" id="PTHR43309:SF3">
    <property type="entry name" value="5-OXOPROLINASE SUBUNIT C"/>
    <property type="match status" value="1"/>
</dbReference>
<dbReference type="Proteomes" id="UP000318509">
    <property type="component" value="Unassembled WGS sequence"/>
</dbReference>
<dbReference type="InterPro" id="IPR003778">
    <property type="entry name" value="CT_A_B"/>
</dbReference>
<keyword evidence="3" id="KW-0067">ATP-binding</keyword>
<dbReference type="InterPro" id="IPR029000">
    <property type="entry name" value="Cyclophilin-like_dom_sf"/>
</dbReference>
<dbReference type="InterPro" id="IPR052708">
    <property type="entry name" value="PxpC"/>
</dbReference>
<dbReference type="EMBL" id="VBAK01000117">
    <property type="protein sequence ID" value="TMI89914.1"/>
    <property type="molecule type" value="Genomic_DNA"/>
</dbReference>
<dbReference type="GO" id="GO:0016829">
    <property type="term" value="F:lyase activity"/>
    <property type="evidence" value="ECO:0007669"/>
    <property type="project" value="UniProtKB-KW"/>
</dbReference>
<dbReference type="PANTHER" id="PTHR43309">
    <property type="entry name" value="5-OXOPROLINASE SUBUNIT C"/>
    <property type="match status" value="1"/>
</dbReference>
<protein>
    <submittedName>
        <fullName evidence="5">5-oxoprolinase/urea amidolyase family protein</fullName>
    </submittedName>
</protein>
<organism evidence="5 6">
    <name type="scientific">Candidatus Segetimicrobium genomatis</name>
    <dbReference type="NCBI Taxonomy" id="2569760"/>
    <lineage>
        <taxon>Bacteria</taxon>
        <taxon>Bacillati</taxon>
        <taxon>Candidatus Sysuimicrobiota</taxon>
        <taxon>Candidatus Sysuimicrobiia</taxon>
        <taxon>Candidatus Sysuimicrobiales</taxon>
        <taxon>Candidatus Segetimicrobiaceae</taxon>
        <taxon>Candidatus Segetimicrobium</taxon>
    </lineage>
</organism>
<dbReference type="Gene3D" id="2.40.100.10">
    <property type="entry name" value="Cyclophilin-like"/>
    <property type="match status" value="1"/>
</dbReference>
<evidence type="ECO:0000256" key="2">
    <source>
        <dbReference type="ARBA" id="ARBA00022801"/>
    </source>
</evidence>
<evidence type="ECO:0000256" key="3">
    <source>
        <dbReference type="ARBA" id="ARBA00022840"/>
    </source>
</evidence>
<keyword evidence="5" id="KW-0456">Lyase</keyword>
<sequence length="326" mass="35216">MLEVLEGGLQTTVQDWPGRQGYLDLGMYPAGPMDMRSFRAANLLVGNPQGAAALEITAGNFKVQFTDRRAVAVTGADMQPTLNGRPAPVWESFAVRGGDVLALSIVRGAGFRAYLAVAGAVEVPEYLGSRATFTVGTVGGFEGRGLKKGDRVALRPAGNVDAVLGRRFKASAVPVYEREWEIEVMRGPQADPDYLTGEDMEFFFSHPWKVDRNSNRMGVRLESHKWQWARRGGGIAGGHPSNILDNGYAVWTVNVCGDQPIILVADGPSLGGFICNATLVYASTWKVGQLAPGRDLIRFKEVTITEAITMARAVDQTLSEASIEGR</sequence>
<proteinExistence type="predicted"/>
<dbReference type="AlphaFoldDB" id="A0A537K2D1"/>
<comment type="caution">
    <text evidence="5">The sequence shown here is derived from an EMBL/GenBank/DDBJ whole genome shotgun (WGS) entry which is preliminary data.</text>
</comment>
<evidence type="ECO:0000313" key="5">
    <source>
        <dbReference type="EMBL" id="TMI89914.1"/>
    </source>
</evidence>
<gene>
    <name evidence="5" type="ORF">E6H00_08385</name>
</gene>
<evidence type="ECO:0000259" key="4">
    <source>
        <dbReference type="SMART" id="SM00797"/>
    </source>
</evidence>
<feature type="domain" description="Carboxyltransferase" evidence="4">
    <location>
        <begin position="24"/>
        <end position="317"/>
    </location>
</feature>
<evidence type="ECO:0000313" key="6">
    <source>
        <dbReference type="Proteomes" id="UP000318509"/>
    </source>
</evidence>
<dbReference type="NCBIfam" id="TIGR00724">
    <property type="entry name" value="urea_amlyse_rel"/>
    <property type="match status" value="1"/>
</dbReference>
<keyword evidence="1" id="KW-0547">Nucleotide-binding</keyword>
<dbReference type="Pfam" id="PF02626">
    <property type="entry name" value="CT_A_B"/>
    <property type="match status" value="1"/>
</dbReference>
<accession>A0A537K2D1</accession>
<reference evidence="5 6" key="1">
    <citation type="journal article" date="2019" name="Nat. Microbiol.">
        <title>Mediterranean grassland soil C-N compound turnover is dependent on rainfall and depth, and is mediated by genomically divergent microorganisms.</title>
        <authorList>
            <person name="Diamond S."/>
            <person name="Andeer P.F."/>
            <person name="Li Z."/>
            <person name="Crits-Christoph A."/>
            <person name="Burstein D."/>
            <person name="Anantharaman K."/>
            <person name="Lane K.R."/>
            <person name="Thomas B.C."/>
            <person name="Pan C."/>
            <person name="Northen T.R."/>
            <person name="Banfield J.F."/>
        </authorList>
    </citation>
    <scope>NUCLEOTIDE SEQUENCE [LARGE SCALE GENOMIC DNA]</scope>
    <source>
        <strain evidence="5">NP_3</strain>
    </source>
</reference>